<dbReference type="GO" id="GO:0005524">
    <property type="term" value="F:ATP binding"/>
    <property type="evidence" value="ECO:0007669"/>
    <property type="project" value="UniProtKB-KW"/>
</dbReference>
<dbReference type="Gene3D" id="3.30.565.10">
    <property type="entry name" value="Histidine kinase-like ATPase, C-terminal domain"/>
    <property type="match status" value="1"/>
</dbReference>
<evidence type="ECO:0000313" key="1">
    <source>
        <dbReference type="EMBL" id="WIM69238.1"/>
    </source>
</evidence>
<dbReference type="Proteomes" id="UP001238805">
    <property type="component" value="Chromosome"/>
</dbReference>
<dbReference type="Pfam" id="PF13589">
    <property type="entry name" value="HATPase_c_3"/>
    <property type="match status" value="1"/>
</dbReference>
<keyword evidence="2" id="KW-1185">Reference proteome</keyword>
<keyword evidence="1" id="KW-0547">Nucleotide-binding</keyword>
<proteinExistence type="predicted"/>
<reference evidence="1 2" key="1">
    <citation type="submission" date="2023-05" db="EMBL/GenBank/DDBJ databases">
        <title>Corynebacterium suedekumii sp. nov. and Corynebacterium breve sp. nov. isolated from raw cow's milk.</title>
        <authorList>
            <person name="Baer M.K."/>
            <person name="Mehl L."/>
            <person name="Hellmuth R."/>
            <person name="Marke G."/>
            <person name="Lipski A."/>
        </authorList>
    </citation>
    <scope>NUCLEOTIDE SEQUENCE [LARGE SCALE GENOMIC DNA]</scope>
    <source>
        <strain evidence="1 2">LM112</strain>
    </source>
</reference>
<gene>
    <name evidence="1" type="ORF">QP029_08065</name>
</gene>
<name>A0ABY8VI96_9CORY</name>
<dbReference type="RefSeq" id="WP_284873833.1">
    <property type="nucleotide sequence ID" value="NZ_CP126970.1"/>
</dbReference>
<organism evidence="1 2">
    <name type="scientific">Corynebacterium suedekumii</name>
    <dbReference type="NCBI Taxonomy" id="3049801"/>
    <lineage>
        <taxon>Bacteria</taxon>
        <taxon>Bacillati</taxon>
        <taxon>Actinomycetota</taxon>
        <taxon>Actinomycetes</taxon>
        <taxon>Mycobacteriales</taxon>
        <taxon>Corynebacteriaceae</taxon>
        <taxon>Corynebacterium</taxon>
    </lineage>
</organism>
<dbReference type="InterPro" id="IPR036890">
    <property type="entry name" value="HATPase_C_sf"/>
</dbReference>
<dbReference type="SUPFAM" id="SSF55874">
    <property type="entry name" value="ATPase domain of HSP90 chaperone/DNA topoisomerase II/histidine kinase"/>
    <property type="match status" value="1"/>
</dbReference>
<evidence type="ECO:0000313" key="2">
    <source>
        <dbReference type="Proteomes" id="UP001238805"/>
    </source>
</evidence>
<accession>A0ABY8VI96</accession>
<keyword evidence="1" id="KW-0067">ATP-binding</keyword>
<protein>
    <submittedName>
        <fullName evidence="1">ATP-binding protein</fullName>
    </submittedName>
</protein>
<sequence length="657" mass="73279">MTTLTIQAGGDHIQRLSGQGSPEKALVELVWNALDAEATKVDVIVDRNDINGIDAITVKDNGHGFNSHEARGDFGNIGDSWKRKNTKTKNHMRALHGSKGQGRIRGFALGTEIHWDSIARAVAGGFERTTVKANSASLAQVTISSEALEGEHCETGTSFTAENKSQRTLPQLDSGEAKSELLESFAPLLIAEPDLVINYDGERLDPKSNIHDDKTLVVEFGNDDQTAQLRVIRWKAGKHRRILFGPTSEHFIEQLNDSEGYSSYAYTAYASSQVLNADNAKDLVLDAVEGSEAPLLHCKEAVLTTLHSYLRTKASEERERRVSDWKEKGVYPYEGTPKNRAEQTERAVFDTIAGAISDQIPRGKERAKLTLDLLKTSMQSDPDSLNRILSEVVSLSERDRQALDILLRETTLPNIIQSANTVSRRYKVLAGLEKLVLSGADSKPVKERQHLHMILENELWIFGEGYSTMTSERALTNLLREHLKLSGLPADSAEPVKTLEGKAGRTDLHFAVQNREHDRTRHLIVELKRPSVSATKEELSQVSNYGTAIAEDPAFRAGQSEWDIVLVVSNFGRGVLREITDKNTGMFNEYNEPGEPHVRMFVRSWATIIDENRRRLDFMNRSLKINPDSDEGLNYLKDLYPDYLPAEILQEGTNEVA</sequence>
<dbReference type="EMBL" id="CP126970">
    <property type="protein sequence ID" value="WIM69238.1"/>
    <property type="molecule type" value="Genomic_DNA"/>
</dbReference>